<evidence type="ECO:0000313" key="4">
    <source>
        <dbReference type="EMBL" id="RXH57491.1"/>
    </source>
</evidence>
<dbReference type="PANTHER" id="PTHR12304:SF4">
    <property type="entry name" value="URIDINE NUCLEOSIDASE"/>
    <property type="match status" value="1"/>
</dbReference>
<evidence type="ECO:0000256" key="2">
    <source>
        <dbReference type="ARBA" id="ARBA00023295"/>
    </source>
</evidence>
<dbReference type="GO" id="GO:0006152">
    <property type="term" value="P:purine nucleoside catabolic process"/>
    <property type="evidence" value="ECO:0007669"/>
    <property type="project" value="TreeGrafter"/>
</dbReference>
<dbReference type="InterPro" id="IPR001910">
    <property type="entry name" value="Inosine/uridine_hydrolase_dom"/>
</dbReference>
<dbReference type="PANTHER" id="PTHR12304">
    <property type="entry name" value="INOSINE-URIDINE PREFERRING NUCLEOSIDE HYDROLASE"/>
    <property type="match status" value="1"/>
</dbReference>
<proteinExistence type="predicted"/>
<comment type="caution">
    <text evidence="4">The sequence shown here is derived from an EMBL/GenBank/DDBJ whole genome shotgun (WGS) entry which is preliminary data.</text>
</comment>
<dbReference type="SUPFAM" id="SSF53590">
    <property type="entry name" value="Nucleoside hydrolase"/>
    <property type="match status" value="1"/>
</dbReference>
<accession>A0A4Q0T7B5</accession>
<evidence type="ECO:0000259" key="3">
    <source>
        <dbReference type="Pfam" id="PF01156"/>
    </source>
</evidence>
<gene>
    <name evidence="4" type="ORF">GRAN_0801</name>
</gene>
<protein>
    <submittedName>
        <fullName evidence="4">Inosine-uridine preferring nucleoside hydrolase</fullName>
    </submittedName>
</protein>
<dbReference type="InterPro" id="IPR023186">
    <property type="entry name" value="IUNH"/>
</dbReference>
<keyword evidence="2" id="KW-0326">Glycosidase</keyword>
<dbReference type="InterPro" id="IPR036452">
    <property type="entry name" value="Ribo_hydro-like"/>
</dbReference>
<feature type="domain" description="Inosine/uridine-preferring nucleoside hydrolase" evidence="3">
    <location>
        <begin position="6"/>
        <end position="278"/>
    </location>
</feature>
<sequence length="286" mass="31125">MEAAKVIFDTDIGDDIDDAYALGLLLRSPEVTVLGVTTAFGDTHLRARLVSRLLAAAGRGDIPVFEGVKSSEKIANANFSQRAYAEGEPDRVYPDAIGWMLETIKKSPGEITLVAVAPMTNVGTLIQRDPEMFRKLKRVVIMGGSVERGYTPHTTPDPEWNIVRDVPAAKALFSSGIPLFVMPLDSTQIPLDAARRAQLFGKGTGLAKALEELTTEWQGGKAKSPVLFDSIAAGYTVKPSLCPVTGMRIEVDDKGYTRKVDGPANAQVCLKSDSETFFRFFMPRMQ</sequence>
<dbReference type="Proteomes" id="UP000289437">
    <property type="component" value="Unassembled WGS sequence"/>
</dbReference>
<dbReference type="AlphaFoldDB" id="A0A4Q0T7B5"/>
<dbReference type="GO" id="GO:0005829">
    <property type="term" value="C:cytosol"/>
    <property type="evidence" value="ECO:0007669"/>
    <property type="project" value="TreeGrafter"/>
</dbReference>
<reference evidence="5" key="2">
    <citation type="submission" date="2019-02" db="EMBL/GenBank/DDBJ databases">
        <title>Granulicella sibirica sp. nov., a psychrotolerant acidobacterium isolated from an organic soil layer in forested tundra, West Siberia.</title>
        <authorList>
            <person name="Oshkin I.Y."/>
            <person name="Kulichevskaya I.S."/>
            <person name="Rijpstra W.I.C."/>
            <person name="Sinninghe Damste J.S."/>
            <person name="Rakitin A.L."/>
            <person name="Ravin N.V."/>
            <person name="Dedysh S.N."/>
        </authorList>
    </citation>
    <scope>NUCLEOTIDE SEQUENCE [LARGE SCALE GENOMIC DNA]</scope>
    <source>
        <strain evidence="5">AF10</strain>
    </source>
</reference>
<organism evidence="4 5">
    <name type="scientific">Granulicella sibirica</name>
    <dbReference type="NCBI Taxonomy" id="2479048"/>
    <lineage>
        <taxon>Bacteria</taxon>
        <taxon>Pseudomonadati</taxon>
        <taxon>Acidobacteriota</taxon>
        <taxon>Terriglobia</taxon>
        <taxon>Terriglobales</taxon>
        <taxon>Acidobacteriaceae</taxon>
        <taxon>Granulicella</taxon>
    </lineage>
</organism>
<dbReference type="EMBL" id="RDSM01000001">
    <property type="protein sequence ID" value="RXH57491.1"/>
    <property type="molecule type" value="Genomic_DNA"/>
</dbReference>
<dbReference type="GO" id="GO:0008477">
    <property type="term" value="F:purine nucleosidase activity"/>
    <property type="evidence" value="ECO:0007669"/>
    <property type="project" value="TreeGrafter"/>
</dbReference>
<evidence type="ECO:0000313" key="5">
    <source>
        <dbReference type="Proteomes" id="UP000289437"/>
    </source>
</evidence>
<name>A0A4Q0T7B5_9BACT</name>
<evidence type="ECO:0000256" key="1">
    <source>
        <dbReference type="ARBA" id="ARBA00022801"/>
    </source>
</evidence>
<dbReference type="RefSeq" id="WP_241654322.1">
    <property type="nucleotide sequence ID" value="NZ_RDSM01000001.1"/>
</dbReference>
<dbReference type="Gene3D" id="3.90.245.10">
    <property type="entry name" value="Ribonucleoside hydrolase-like"/>
    <property type="match status" value="1"/>
</dbReference>
<dbReference type="Pfam" id="PF01156">
    <property type="entry name" value="IU_nuc_hydro"/>
    <property type="match status" value="1"/>
</dbReference>
<reference evidence="4 5" key="1">
    <citation type="submission" date="2018-11" db="EMBL/GenBank/DDBJ databases">
        <authorList>
            <person name="Mardanov A.V."/>
            <person name="Ravin N.V."/>
            <person name="Dedysh S.N."/>
        </authorList>
    </citation>
    <scope>NUCLEOTIDE SEQUENCE [LARGE SCALE GENOMIC DNA]</scope>
    <source>
        <strain evidence="4 5">AF10</strain>
    </source>
</reference>
<keyword evidence="1 4" id="KW-0378">Hydrolase</keyword>
<keyword evidence="5" id="KW-1185">Reference proteome</keyword>